<gene>
    <name evidence="2" type="ORF">F511_36886</name>
</gene>
<dbReference type="Proteomes" id="UP000250235">
    <property type="component" value="Unassembled WGS sequence"/>
</dbReference>
<dbReference type="AlphaFoldDB" id="A0A2Z7BFU3"/>
<evidence type="ECO:0000259" key="1">
    <source>
        <dbReference type="Pfam" id="PF14303"/>
    </source>
</evidence>
<name>A0A2Z7BFU3_9LAMI</name>
<dbReference type="InterPro" id="IPR029466">
    <property type="entry name" value="NAM-associated_C"/>
</dbReference>
<evidence type="ECO:0000313" key="3">
    <source>
        <dbReference type="Proteomes" id="UP000250235"/>
    </source>
</evidence>
<dbReference type="Pfam" id="PF14303">
    <property type="entry name" value="NAM-associated"/>
    <property type="match status" value="1"/>
</dbReference>
<dbReference type="OrthoDB" id="1225588at2759"/>
<dbReference type="EMBL" id="KV007800">
    <property type="protein sequence ID" value="KZV30836.1"/>
    <property type="molecule type" value="Genomic_DNA"/>
</dbReference>
<sequence length="137" mass="15630">MQDTEFRKGFKFDHVWLIMKDFVKNFRATAIHKNTKEKIHEINLDSSQSDMPTLNTPTSVSTGLPSFEINLSSDDTAGGTSSQRPLGFKKSKLKKIRDENVLELISTMKEVHRDLLNVLQHGSTEFQSNYDIKMLAL</sequence>
<organism evidence="2 3">
    <name type="scientific">Dorcoceras hygrometricum</name>
    <dbReference type="NCBI Taxonomy" id="472368"/>
    <lineage>
        <taxon>Eukaryota</taxon>
        <taxon>Viridiplantae</taxon>
        <taxon>Streptophyta</taxon>
        <taxon>Embryophyta</taxon>
        <taxon>Tracheophyta</taxon>
        <taxon>Spermatophyta</taxon>
        <taxon>Magnoliopsida</taxon>
        <taxon>eudicotyledons</taxon>
        <taxon>Gunneridae</taxon>
        <taxon>Pentapetalae</taxon>
        <taxon>asterids</taxon>
        <taxon>lamiids</taxon>
        <taxon>Lamiales</taxon>
        <taxon>Gesneriaceae</taxon>
        <taxon>Didymocarpoideae</taxon>
        <taxon>Trichosporeae</taxon>
        <taxon>Loxocarpinae</taxon>
        <taxon>Dorcoceras</taxon>
    </lineage>
</organism>
<protein>
    <recommendedName>
        <fullName evidence="1">No apical meristem-associated C-terminal domain-containing protein</fullName>
    </recommendedName>
</protein>
<reference evidence="2 3" key="1">
    <citation type="journal article" date="2015" name="Proc. Natl. Acad. Sci. U.S.A.">
        <title>The resurrection genome of Boea hygrometrica: A blueprint for survival of dehydration.</title>
        <authorList>
            <person name="Xiao L."/>
            <person name="Yang G."/>
            <person name="Zhang L."/>
            <person name="Yang X."/>
            <person name="Zhao S."/>
            <person name="Ji Z."/>
            <person name="Zhou Q."/>
            <person name="Hu M."/>
            <person name="Wang Y."/>
            <person name="Chen M."/>
            <person name="Xu Y."/>
            <person name="Jin H."/>
            <person name="Xiao X."/>
            <person name="Hu G."/>
            <person name="Bao F."/>
            <person name="Hu Y."/>
            <person name="Wan P."/>
            <person name="Li L."/>
            <person name="Deng X."/>
            <person name="Kuang T."/>
            <person name="Xiang C."/>
            <person name="Zhu J.K."/>
            <person name="Oliver M.J."/>
            <person name="He Y."/>
        </authorList>
    </citation>
    <scope>NUCLEOTIDE SEQUENCE [LARGE SCALE GENOMIC DNA]</scope>
    <source>
        <strain evidence="3">cv. XS01</strain>
    </source>
</reference>
<evidence type="ECO:0000313" key="2">
    <source>
        <dbReference type="EMBL" id="KZV30836.1"/>
    </source>
</evidence>
<feature type="domain" description="No apical meristem-associated C-terminal" evidence="1">
    <location>
        <begin position="8"/>
        <end position="125"/>
    </location>
</feature>
<accession>A0A2Z7BFU3</accession>
<keyword evidence="3" id="KW-1185">Reference proteome</keyword>
<proteinExistence type="predicted"/>